<evidence type="ECO:0000259" key="10">
    <source>
        <dbReference type="Pfam" id="PF00697"/>
    </source>
</evidence>
<evidence type="ECO:0000256" key="8">
    <source>
        <dbReference type="ARBA" id="ARBA00023235"/>
    </source>
</evidence>
<dbReference type="GO" id="GO:0016853">
    <property type="term" value="F:isomerase activity"/>
    <property type="evidence" value="ECO:0007669"/>
    <property type="project" value="UniProtKB-KW"/>
</dbReference>
<dbReference type="PANTHER" id="PTHR42894:SF1">
    <property type="entry name" value="N-(5'-PHOSPHORIBOSYL)ANTHRANILATE ISOMERASE"/>
    <property type="match status" value="1"/>
</dbReference>
<dbReference type="InterPro" id="IPR044643">
    <property type="entry name" value="TrpF_fam"/>
</dbReference>
<keyword evidence="12" id="KW-1185">Reference proteome</keyword>
<comment type="similarity">
    <text evidence="9">Belongs to the TrpF family.</text>
</comment>
<sequence>MKIPEIKICGLTTMKDVRLVLKYKAEYAGVVMFCEKSRRNNTMENAWKLAASLGSQIQKVAVCESPTREQVQMIEHMGYDILQVHGELGRDVLSATSLPVFRAYNVGGSDEVQPERSDKIIAYVLDGAVAGSGEKFEWNDMKSFDRDGKKLVLAGGLTADNVREGIRVMAPDIVDVSSYVERKSGEGKDEDKIRKFVERVRENG</sequence>
<evidence type="ECO:0000256" key="7">
    <source>
        <dbReference type="ARBA" id="ARBA00023141"/>
    </source>
</evidence>
<evidence type="ECO:0000313" key="11">
    <source>
        <dbReference type="EMBL" id="UWP58879.1"/>
    </source>
</evidence>
<dbReference type="PANTHER" id="PTHR42894">
    <property type="entry name" value="N-(5'-PHOSPHORIBOSYL)ANTHRANILATE ISOMERASE"/>
    <property type="match status" value="1"/>
</dbReference>
<accession>A0ABY5VER4</accession>
<keyword evidence="7 9" id="KW-0057">Aromatic amino acid biosynthesis</keyword>
<dbReference type="Gene3D" id="3.20.20.70">
    <property type="entry name" value="Aldolase class I"/>
    <property type="match status" value="1"/>
</dbReference>
<dbReference type="InterPro" id="IPR013785">
    <property type="entry name" value="Aldolase_TIM"/>
</dbReference>
<dbReference type="Pfam" id="PF00697">
    <property type="entry name" value="PRAI"/>
    <property type="match status" value="1"/>
</dbReference>
<keyword evidence="6 9" id="KW-0822">Tryptophan biosynthesis</keyword>
<reference evidence="11" key="1">
    <citation type="journal article" date="2022" name="Cell">
        <title>Design, construction, and in vivo augmentation of a complex gut microbiome.</title>
        <authorList>
            <person name="Cheng A.G."/>
            <person name="Ho P.Y."/>
            <person name="Aranda-Diaz A."/>
            <person name="Jain S."/>
            <person name="Yu F.B."/>
            <person name="Meng X."/>
            <person name="Wang M."/>
            <person name="Iakiviak M."/>
            <person name="Nagashima K."/>
            <person name="Zhao A."/>
            <person name="Murugkar P."/>
            <person name="Patil A."/>
            <person name="Atabakhsh K."/>
            <person name="Weakley A."/>
            <person name="Yan J."/>
            <person name="Brumbaugh A.R."/>
            <person name="Higginbottom S."/>
            <person name="Dimas A."/>
            <person name="Shiver A.L."/>
            <person name="Deutschbauer A."/>
            <person name="Neff N."/>
            <person name="Sonnenburg J.L."/>
            <person name="Huang K.C."/>
            <person name="Fischbach M.A."/>
        </authorList>
    </citation>
    <scope>NUCLEOTIDE SEQUENCE</scope>
    <source>
        <strain evidence="11">DSM 19829</strain>
    </source>
</reference>
<keyword evidence="5 9" id="KW-0028">Amino-acid biosynthesis</keyword>
<evidence type="ECO:0000256" key="2">
    <source>
        <dbReference type="ARBA" id="ARBA00004664"/>
    </source>
</evidence>
<dbReference type="SUPFAM" id="SSF51366">
    <property type="entry name" value="Ribulose-phoshate binding barrel"/>
    <property type="match status" value="1"/>
</dbReference>
<dbReference type="InterPro" id="IPR001240">
    <property type="entry name" value="PRAI_dom"/>
</dbReference>
<dbReference type="CDD" id="cd00405">
    <property type="entry name" value="PRAI"/>
    <property type="match status" value="1"/>
</dbReference>
<proteinExistence type="inferred from homology"/>
<comment type="catalytic activity">
    <reaction evidence="1 9">
        <text>N-(5-phospho-beta-D-ribosyl)anthranilate = 1-(2-carboxyphenylamino)-1-deoxy-D-ribulose 5-phosphate</text>
        <dbReference type="Rhea" id="RHEA:21540"/>
        <dbReference type="ChEBI" id="CHEBI:18277"/>
        <dbReference type="ChEBI" id="CHEBI:58613"/>
        <dbReference type="EC" id="5.3.1.24"/>
    </reaction>
</comment>
<dbReference type="HAMAP" id="MF_00135">
    <property type="entry name" value="PRAI"/>
    <property type="match status" value="1"/>
</dbReference>
<dbReference type="Proteomes" id="UP001060164">
    <property type="component" value="Chromosome"/>
</dbReference>
<evidence type="ECO:0000256" key="4">
    <source>
        <dbReference type="ARBA" id="ARBA00022272"/>
    </source>
</evidence>
<gene>
    <name evidence="9" type="primary">trpF</name>
    <name evidence="11" type="ORF">NQ502_16115</name>
</gene>
<evidence type="ECO:0000313" key="12">
    <source>
        <dbReference type="Proteomes" id="UP001060164"/>
    </source>
</evidence>
<evidence type="ECO:0000256" key="5">
    <source>
        <dbReference type="ARBA" id="ARBA00022605"/>
    </source>
</evidence>
<organism evidence="11 12">
    <name type="scientific">Ruminococcus gauvreauii</name>
    <dbReference type="NCBI Taxonomy" id="438033"/>
    <lineage>
        <taxon>Bacteria</taxon>
        <taxon>Bacillati</taxon>
        <taxon>Bacillota</taxon>
        <taxon>Clostridia</taxon>
        <taxon>Eubacteriales</taxon>
        <taxon>Oscillospiraceae</taxon>
        <taxon>Ruminococcus</taxon>
    </lineage>
</organism>
<evidence type="ECO:0000256" key="9">
    <source>
        <dbReference type="HAMAP-Rule" id="MF_00135"/>
    </source>
</evidence>
<evidence type="ECO:0000256" key="1">
    <source>
        <dbReference type="ARBA" id="ARBA00001164"/>
    </source>
</evidence>
<comment type="pathway">
    <text evidence="2 9">Amino-acid biosynthesis; L-tryptophan biosynthesis; L-tryptophan from chorismate: step 3/5.</text>
</comment>
<evidence type="ECO:0000256" key="6">
    <source>
        <dbReference type="ARBA" id="ARBA00022822"/>
    </source>
</evidence>
<dbReference type="EC" id="5.3.1.24" evidence="3 9"/>
<dbReference type="RefSeq" id="WP_028527370.1">
    <property type="nucleotide sequence ID" value="NZ_CABLBR010000001.1"/>
</dbReference>
<name>A0ABY5VER4_9FIRM</name>
<dbReference type="EMBL" id="CP102290">
    <property type="protein sequence ID" value="UWP58879.1"/>
    <property type="molecule type" value="Genomic_DNA"/>
</dbReference>
<dbReference type="InterPro" id="IPR011060">
    <property type="entry name" value="RibuloseP-bd_barrel"/>
</dbReference>
<keyword evidence="8 9" id="KW-0413">Isomerase</keyword>
<evidence type="ECO:0000256" key="3">
    <source>
        <dbReference type="ARBA" id="ARBA00012572"/>
    </source>
</evidence>
<feature type="domain" description="N-(5'phosphoribosyl) anthranilate isomerase (PRAI)" evidence="10">
    <location>
        <begin position="6"/>
        <end position="198"/>
    </location>
</feature>
<protein>
    <recommendedName>
        <fullName evidence="4 9">N-(5'-phosphoribosyl)anthranilate isomerase</fullName>
        <shortName evidence="9">PRAI</shortName>
        <ecNumber evidence="3 9">5.3.1.24</ecNumber>
    </recommendedName>
</protein>